<accession>A0A8S1MYL9</accession>
<evidence type="ECO:0000256" key="1">
    <source>
        <dbReference type="SAM" id="Phobius"/>
    </source>
</evidence>
<comment type="caution">
    <text evidence="2">The sequence shown here is derived from an EMBL/GenBank/DDBJ whole genome shotgun (WGS) entry which is preliminary data.</text>
</comment>
<protein>
    <submittedName>
        <fullName evidence="2">Uncharacterized protein</fullName>
    </submittedName>
</protein>
<gene>
    <name evidence="2" type="ORF">PSON_ATCC_30995.1.T0430269</name>
</gene>
<keyword evidence="1" id="KW-0472">Membrane</keyword>
<keyword evidence="3" id="KW-1185">Reference proteome</keyword>
<keyword evidence="1" id="KW-0812">Transmembrane</keyword>
<dbReference type="Proteomes" id="UP000692954">
    <property type="component" value="Unassembled WGS sequence"/>
</dbReference>
<name>A0A8S1MYL9_9CILI</name>
<evidence type="ECO:0000313" key="3">
    <source>
        <dbReference type="Proteomes" id="UP000692954"/>
    </source>
</evidence>
<sequence>MFVKRHVNIVKRNAPKILLRYCNKSCTFGCQRQCSEQHSRELEKEHFCNCHHQCDKLCILPGIQLKFGNRMLFRIWSHKSASYNISLYYRNLIILFQLDEKDDNIQFCRPEACDEYCIRLGRGHNPAIECADEYLCYIFILLLVIIQNIQIYYDYLYQQQLNRSFKYFKAIHISNNLDHVLCKQFWEILGWDQPVRGIKKQR</sequence>
<proteinExistence type="predicted"/>
<evidence type="ECO:0000313" key="2">
    <source>
        <dbReference type="EMBL" id="CAD8082546.1"/>
    </source>
</evidence>
<keyword evidence="1" id="KW-1133">Transmembrane helix</keyword>
<dbReference type="AlphaFoldDB" id="A0A8S1MYL9"/>
<dbReference type="EMBL" id="CAJJDN010000043">
    <property type="protein sequence ID" value="CAD8082546.1"/>
    <property type="molecule type" value="Genomic_DNA"/>
</dbReference>
<reference evidence="2" key="1">
    <citation type="submission" date="2021-01" db="EMBL/GenBank/DDBJ databases">
        <authorList>
            <consortium name="Genoscope - CEA"/>
            <person name="William W."/>
        </authorList>
    </citation>
    <scope>NUCLEOTIDE SEQUENCE</scope>
</reference>
<feature type="transmembrane region" description="Helical" evidence="1">
    <location>
        <begin position="134"/>
        <end position="153"/>
    </location>
</feature>
<organism evidence="2 3">
    <name type="scientific">Paramecium sonneborni</name>
    <dbReference type="NCBI Taxonomy" id="65129"/>
    <lineage>
        <taxon>Eukaryota</taxon>
        <taxon>Sar</taxon>
        <taxon>Alveolata</taxon>
        <taxon>Ciliophora</taxon>
        <taxon>Intramacronucleata</taxon>
        <taxon>Oligohymenophorea</taxon>
        <taxon>Peniculida</taxon>
        <taxon>Parameciidae</taxon>
        <taxon>Paramecium</taxon>
    </lineage>
</organism>